<dbReference type="InterPro" id="IPR025997">
    <property type="entry name" value="SBP_2_dom"/>
</dbReference>
<name>A0A7G5C1V1_9BACL</name>
<keyword evidence="3" id="KW-0732">Signal</keyword>
<dbReference type="Proteomes" id="UP000515679">
    <property type="component" value="Chromosome"/>
</dbReference>
<dbReference type="SUPFAM" id="SSF53822">
    <property type="entry name" value="Periplasmic binding protein-like I"/>
    <property type="match status" value="1"/>
</dbReference>
<gene>
    <name evidence="5" type="ORF">FPL14_19845</name>
</gene>
<dbReference type="RefSeq" id="WP_182299417.1">
    <property type="nucleotide sequence ID" value="NZ_CP041969.1"/>
</dbReference>
<keyword evidence="6" id="KW-1185">Reference proteome</keyword>
<evidence type="ECO:0000313" key="6">
    <source>
        <dbReference type="Proteomes" id="UP000515679"/>
    </source>
</evidence>
<feature type="chain" id="PRO_5028813562" evidence="3">
    <location>
        <begin position="32"/>
        <end position="325"/>
    </location>
</feature>
<evidence type="ECO:0000259" key="4">
    <source>
        <dbReference type="Pfam" id="PF13407"/>
    </source>
</evidence>
<feature type="signal peptide" evidence="3">
    <location>
        <begin position="1"/>
        <end position="31"/>
    </location>
</feature>
<reference evidence="5 6" key="1">
    <citation type="submission" date="2019-07" db="EMBL/GenBank/DDBJ databases">
        <authorList>
            <person name="Kim J.K."/>
            <person name="Cheong H.-M."/>
            <person name="Choi Y."/>
            <person name="Hwang K.J."/>
            <person name="Lee S."/>
            <person name="Choi C."/>
        </authorList>
    </citation>
    <scope>NUCLEOTIDE SEQUENCE [LARGE SCALE GENOMIC DNA]</scope>
    <source>
        <strain evidence="5 6">KS 22</strain>
    </source>
</reference>
<proteinExistence type="inferred from homology"/>
<evidence type="ECO:0000256" key="2">
    <source>
        <dbReference type="ARBA" id="ARBA00007639"/>
    </source>
</evidence>
<dbReference type="Gene3D" id="3.40.50.2300">
    <property type="match status" value="2"/>
</dbReference>
<dbReference type="AlphaFoldDB" id="A0A7G5C1V1"/>
<dbReference type="PANTHER" id="PTHR30036">
    <property type="entry name" value="D-XYLOSE-BINDING PERIPLASMIC PROTEIN"/>
    <property type="match status" value="1"/>
</dbReference>
<comment type="similarity">
    <text evidence="2">Belongs to the bacterial solute-binding protein 2 family.</text>
</comment>
<sequence>MTAQSAWRNRLLRFLLPVALLSVILSGCANDADSVSPPPSTTPPIVTSAATAYTFGIIYPMTHPFYETITRTAEKAAAESNVRLVVKAPGESNLEQQIRMMETMIRQQVDGIAIDPIDANALAPIIDKAVNGGIPVICFESDSPASKRLTYIGTNNLESGRRMGESLDKLLDGSGMVLVETGTRRTLSMDQRLEGMLTYLNNRTKIQVLEVRYNEGSESRALRDLEEMIDAHPHFDAFVGLDFVSGSASILVWKAKGLARYAFTFGLTPEIQEAIRNGQLTSVLSQHEEEWGTRIVERLVDAAEGRQLPPFDDTGLVEVSGAGDP</sequence>
<evidence type="ECO:0000256" key="1">
    <source>
        <dbReference type="ARBA" id="ARBA00004196"/>
    </source>
</evidence>
<dbReference type="PANTHER" id="PTHR30036:SF7">
    <property type="entry name" value="ABC TRANSPORTER PERIPLASMIC-BINDING PROTEIN YPHF"/>
    <property type="match status" value="1"/>
</dbReference>
<dbReference type="Pfam" id="PF13407">
    <property type="entry name" value="Peripla_BP_4"/>
    <property type="match status" value="1"/>
</dbReference>
<evidence type="ECO:0000313" key="5">
    <source>
        <dbReference type="EMBL" id="QMV43185.1"/>
    </source>
</evidence>
<dbReference type="GO" id="GO:0030246">
    <property type="term" value="F:carbohydrate binding"/>
    <property type="evidence" value="ECO:0007669"/>
    <property type="project" value="TreeGrafter"/>
</dbReference>
<dbReference type="InterPro" id="IPR028082">
    <property type="entry name" value="Peripla_BP_I"/>
</dbReference>
<comment type="subcellular location">
    <subcellularLocation>
        <location evidence="1">Cell envelope</location>
    </subcellularLocation>
</comment>
<feature type="domain" description="Periplasmic binding protein" evidence="4">
    <location>
        <begin position="58"/>
        <end position="306"/>
    </location>
</feature>
<accession>A0A7G5C1V1</accession>
<organism evidence="5 6">
    <name type="scientific">Cohnella cholangitidis</name>
    <dbReference type="NCBI Taxonomy" id="2598458"/>
    <lineage>
        <taxon>Bacteria</taxon>
        <taxon>Bacillati</taxon>
        <taxon>Bacillota</taxon>
        <taxon>Bacilli</taxon>
        <taxon>Bacillales</taxon>
        <taxon>Paenibacillaceae</taxon>
        <taxon>Cohnella</taxon>
    </lineage>
</organism>
<dbReference type="EMBL" id="CP041969">
    <property type="protein sequence ID" value="QMV43185.1"/>
    <property type="molecule type" value="Genomic_DNA"/>
</dbReference>
<protein>
    <submittedName>
        <fullName evidence="5">Sugar ABC transporter substrate-binding protein</fullName>
    </submittedName>
</protein>
<evidence type="ECO:0000256" key="3">
    <source>
        <dbReference type="SAM" id="SignalP"/>
    </source>
</evidence>
<dbReference type="InterPro" id="IPR050555">
    <property type="entry name" value="Bact_Solute-Bind_Prot2"/>
</dbReference>
<dbReference type="KEGG" id="cchl:FPL14_19845"/>
<dbReference type="GO" id="GO:0030288">
    <property type="term" value="C:outer membrane-bounded periplasmic space"/>
    <property type="evidence" value="ECO:0007669"/>
    <property type="project" value="TreeGrafter"/>
</dbReference>